<sequence>MTHSTTTRPALSDRRHPEGGRPRLVVGVDAGGTSARALVTTLTGRRLGESWAGGANPNAHGAQHAAAQLAEAVEGALDQAGPGARGAVATVVVGLAGVSAMRDPDVRAAMEGALAEAGLGSADSVFTGDDEIAFAAGTPVPDGTVLIAGTGAIATRIVDRRRDRSADGMGWLIGDDGSAFWIGHQAAKETARQLAHGGELSPLARSVAKEVIPGQRPVDGDDHLPEEHARNFARTLTAAPPIRLAAFAPMVGQAHEQGDPAAEVIINAAAGHLAHSVHQVRTPGECRPIVLAGGVLLHSGPVREALTRKLALGAAGSRIVLAGSTAGGAAWLAALRAGAEESDHRLHEAFTLGGGDRDRTDAA</sequence>
<protein>
    <submittedName>
        <fullName evidence="3">N-acetylglucosamine kinase-like BadF-type ATPase</fullName>
    </submittedName>
</protein>
<feature type="region of interest" description="Disordered" evidence="1">
    <location>
        <begin position="1"/>
        <end position="28"/>
    </location>
</feature>
<comment type="caution">
    <text evidence="3">The sequence shown here is derived from an EMBL/GenBank/DDBJ whole genome shotgun (WGS) entry which is preliminary data.</text>
</comment>
<evidence type="ECO:0000256" key="1">
    <source>
        <dbReference type="SAM" id="MobiDB-lite"/>
    </source>
</evidence>
<dbReference type="Pfam" id="PF01869">
    <property type="entry name" value="BcrAD_BadFG"/>
    <property type="match status" value="1"/>
</dbReference>
<dbReference type="AlphaFoldDB" id="A0A7Z0JDH0"/>
<dbReference type="SUPFAM" id="SSF53067">
    <property type="entry name" value="Actin-like ATPase domain"/>
    <property type="match status" value="2"/>
</dbReference>
<evidence type="ECO:0000313" key="4">
    <source>
        <dbReference type="Proteomes" id="UP000572051"/>
    </source>
</evidence>
<dbReference type="InterPro" id="IPR002731">
    <property type="entry name" value="ATPase_BadF"/>
</dbReference>
<proteinExistence type="predicted"/>
<dbReference type="Gene3D" id="3.30.420.40">
    <property type="match status" value="2"/>
</dbReference>
<accession>A0A7Z0JDH0</accession>
<feature type="domain" description="ATPase BadF/BadG/BcrA/BcrD type" evidence="2">
    <location>
        <begin position="26"/>
        <end position="304"/>
    </location>
</feature>
<feature type="compositionally biased region" description="Basic and acidic residues" evidence="1">
    <location>
        <begin position="11"/>
        <end position="21"/>
    </location>
</feature>
<gene>
    <name evidence="3" type="ORF">HNR10_005908</name>
</gene>
<evidence type="ECO:0000313" key="3">
    <source>
        <dbReference type="EMBL" id="NYJ38027.1"/>
    </source>
</evidence>
<organism evidence="3 4">
    <name type="scientific">Nocardiopsis aegyptia</name>
    <dbReference type="NCBI Taxonomy" id="220378"/>
    <lineage>
        <taxon>Bacteria</taxon>
        <taxon>Bacillati</taxon>
        <taxon>Actinomycetota</taxon>
        <taxon>Actinomycetes</taxon>
        <taxon>Streptosporangiales</taxon>
        <taxon>Nocardiopsidaceae</taxon>
        <taxon>Nocardiopsis</taxon>
    </lineage>
</organism>
<reference evidence="3 4" key="1">
    <citation type="submission" date="2020-07" db="EMBL/GenBank/DDBJ databases">
        <title>Sequencing the genomes of 1000 actinobacteria strains.</title>
        <authorList>
            <person name="Klenk H.-P."/>
        </authorList>
    </citation>
    <scope>NUCLEOTIDE SEQUENCE [LARGE SCALE GENOMIC DNA]</scope>
    <source>
        <strain evidence="3 4">DSM 44442</strain>
    </source>
</reference>
<dbReference type="InterPro" id="IPR052519">
    <property type="entry name" value="Euk-type_GlcNAc_Kinase"/>
</dbReference>
<dbReference type="Proteomes" id="UP000572051">
    <property type="component" value="Unassembled WGS sequence"/>
</dbReference>
<dbReference type="GO" id="GO:0016301">
    <property type="term" value="F:kinase activity"/>
    <property type="evidence" value="ECO:0007669"/>
    <property type="project" value="UniProtKB-KW"/>
</dbReference>
<dbReference type="EMBL" id="JACCFS010000001">
    <property type="protein sequence ID" value="NYJ38027.1"/>
    <property type="molecule type" value="Genomic_DNA"/>
</dbReference>
<dbReference type="PANTHER" id="PTHR43190">
    <property type="entry name" value="N-ACETYL-D-GLUCOSAMINE KINASE"/>
    <property type="match status" value="1"/>
</dbReference>
<name>A0A7Z0JDH0_9ACTN</name>
<dbReference type="PANTHER" id="PTHR43190:SF3">
    <property type="entry name" value="N-ACETYL-D-GLUCOSAMINE KINASE"/>
    <property type="match status" value="1"/>
</dbReference>
<keyword evidence="3" id="KW-0418">Kinase</keyword>
<keyword evidence="3" id="KW-0808">Transferase</keyword>
<evidence type="ECO:0000259" key="2">
    <source>
        <dbReference type="Pfam" id="PF01869"/>
    </source>
</evidence>
<dbReference type="InterPro" id="IPR043129">
    <property type="entry name" value="ATPase_NBD"/>
</dbReference>
<keyword evidence="4" id="KW-1185">Reference proteome</keyword>